<accession>A0A818QFQ1</accession>
<evidence type="ECO:0000256" key="1">
    <source>
        <dbReference type="SAM" id="MobiDB-lite"/>
    </source>
</evidence>
<feature type="region of interest" description="Disordered" evidence="1">
    <location>
        <begin position="89"/>
        <end position="109"/>
    </location>
</feature>
<dbReference type="EMBL" id="CAJOBB010000289">
    <property type="protein sequence ID" value="CAF3640663.1"/>
    <property type="molecule type" value="Genomic_DNA"/>
</dbReference>
<feature type="compositionally biased region" description="Basic residues" evidence="1">
    <location>
        <begin position="89"/>
        <end position="99"/>
    </location>
</feature>
<protein>
    <submittedName>
        <fullName evidence="2">Uncharacterized protein</fullName>
    </submittedName>
</protein>
<dbReference type="Proteomes" id="UP000663868">
    <property type="component" value="Unassembled WGS sequence"/>
</dbReference>
<comment type="caution">
    <text evidence="2">The sequence shown here is derived from an EMBL/GenBank/DDBJ whole genome shotgun (WGS) entry which is preliminary data.</text>
</comment>
<dbReference type="AlphaFoldDB" id="A0A818QFQ1"/>
<sequence>MFTNSINSNHKISQYYLSINNNHTFPIYSSLTSLSSVSSSLLTQSRNKLKANKNRKICKRIDSFSSLSTTSISPSITIVLHTKKTKSFIKDRSRNHKKSNSSSSISLHQKNITKEQKGLNTTQHVLSARYNNKNIISRQESYRIFEEEQTRSFHSHSISGLNNIILTKINNNEIQLSTVSTQTDNYSSIQIEYQYENLRRVNSNLLDYMFIPTSNINRYLS</sequence>
<proteinExistence type="predicted"/>
<reference evidence="2" key="1">
    <citation type="submission" date="2021-02" db="EMBL/GenBank/DDBJ databases">
        <authorList>
            <person name="Nowell W R."/>
        </authorList>
    </citation>
    <scope>NUCLEOTIDE SEQUENCE</scope>
</reference>
<name>A0A818QFQ1_9BILA</name>
<organism evidence="2 3">
    <name type="scientific">Adineta steineri</name>
    <dbReference type="NCBI Taxonomy" id="433720"/>
    <lineage>
        <taxon>Eukaryota</taxon>
        <taxon>Metazoa</taxon>
        <taxon>Spiralia</taxon>
        <taxon>Gnathifera</taxon>
        <taxon>Rotifera</taxon>
        <taxon>Eurotatoria</taxon>
        <taxon>Bdelloidea</taxon>
        <taxon>Adinetida</taxon>
        <taxon>Adinetidae</taxon>
        <taxon>Adineta</taxon>
    </lineage>
</organism>
<gene>
    <name evidence="2" type="ORF">KXQ929_LOCUS7177</name>
</gene>
<evidence type="ECO:0000313" key="2">
    <source>
        <dbReference type="EMBL" id="CAF3640663.1"/>
    </source>
</evidence>
<evidence type="ECO:0000313" key="3">
    <source>
        <dbReference type="Proteomes" id="UP000663868"/>
    </source>
</evidence>